<feature type="binding site" evidence="2">
    <location>
        <position position="381"/>
    </location>
    <ligand>
        <name>meso-2,6-diaminopimelate</name>
        <dbReference type="ChEBI" id="CHEBI:57791"/>
    </ligand>
</feature>
<evidence type="ECO:0000313" key="6">
    <source>
        <dbReference type="EMBL" id="PLX18945.1"/>
    </source>
</evidence>
<dbReference type="Pfam" id="PF02875">
    <property type="entry name" value="Mur_ligase_C"/>
    <property type="match status" value="1"/>
</dbReference>
<evidence type="ECO:0000256" key="2">
    <source>
        <dbReference type="HAMAP-Rule" id="MF_00208"/>
    </source>
</evidence>
<dbReference type="GO" id="GO:0071555">
    <property type="term" value="P:cell wall organization"/>
    <property type="evidence" value="ECO:0007669"/>
    <property type="project" value="UniProtKB-KW"/>
</dbReference>
<keyword evidence="2 3" id="KW-0573">Peptidoglycan synthesis</keyword>
<keyword evidence="2" id="KW-0460">Magnesium</keyword>
<dbReference type="InterPro" id="IPR036565">
    <property type="entry name" value="Mur-like_cat_sf"/>
</dbReference>
<comment type="pathway">
    <text evidence="2 3">Cell wall biogenesis; peptidoglycan biosynthesis.</text>
</comment>
<comment type="caution">
    <text evidence="6">The sequence shown here is derived from an EMBL/GenBank/DDBJ whole genome shotgun (WGS) entry which is preliminary data.</text>
</comment>
<dbReference type="InterPro" id="IPR004101">
    <property type="entry name" value="Mur_ligase_C"/>
</dbReference>
<feature type="domain" description="Mur ligase central" evidence="5">
    <location>
        <begin position="109"/>
        <end position="311"/>
    </location>
</feature>
<evidence type="ECO:0000259" key="4">
    <source>
        <dbReference type="Pfam" id="PF02875"/>
    </source>
</evidence>
<sequence length="481" mass="54679">MTRILDIIKFTRSNDYVIKNFLKEVKDVMVDSRDTLLDSVFLVRKGKRFDGRKFVDEAIKNGAILILTERFIKDISCDQIVVNNILAIENKIANLVYNNPSEEISVYSVTGTNGKTSVCYILQQILQKLNVSTGRTGTIDYDTIGNIYTSVNTFPQGPMFIRLLRETIQNGGRAFVSEVSSHAISFGRVDSIEFDGVIFTNLTREHLDFHGSMEEYFHVKSSFIRRCVINGGVAAINNDDEYGKKIIKEFDGQDRVITYGKNISSDLRIRKIEKKENMTHVEIIFNEKRFSFKTRLIGEFNVYNIVACISLLVVKGADIKSVLNVIDFITPPPGRMEHIKKDEIDVFIDYAHTPDALENALKSLKNDFEKVLVVFGCGGDRDGGKRPEMGSVAENYSDYAVVTSDNPRSEQPEKIAYDIIEGMPKKYYTLILDRKEAIQHALKLCKEEGYTLLIAGKGHEEYQELKGEKIFLSDREIVKNY</sequence>
<comment type="caution">
    <text evidence="2">Lacks conserved residue(s) required for the propagation of feature annotation.</text>
</comment>
<dbReference type="PANTHER" id="PTHR23135">
    <property type="entry name" value="MUR LIGASE FAMILY MEMBER"/>
    <property type="match status" value="1"/>
</dbReference>
<comment type="catalytic activity">
    <reaction evidence="2">
        <text>UDP-N-acetyl-alpha-D-muramoyl-L-alanyl-D-glutamate + meso-2,6-diaminopimelate + ATP = UDP-N-acetyl-alpha-D-muramoyl-L-alanyl-gamma-D-glutamyl-meso-2,6-diaminopimelate + ADP + phosphate + H(+)</text>
        <dbReference type="Rhea" id="RHEA:23676"/>
        <dbReference type="ChEBI" id="CHEBI:15378"/>
        <dbReference type="ChEBI" id="CHEBI:30616"/>
        <dbReference type="ChEBI" id="CHEBI:43474"/>
        <dbReference type="ChEBI" id="CHEBI:57791"/>
        <dbReference type="ChEBI" id="CHEBI:83900"/>
        <dbReference type="ChEBI" id="CHEBI:83905"/>
        <dbReference type="ChEBI" id="CHEBI:456216"/>
        <dbReference type="EC" id="6.3.2.13"/>
    </reaction>
</comment>
<dbReference type="Gene3D" id="3.90.190.20">
    <property type="entry name" value="Mur ligase, C-terminal domain"/>
    <property type="match status" value="1"/>
</dbReference>
<comment type="PTM">
    <text evidence="2">Carboxylation is probably crucial for Mg(2+) binding and, consequently, for the gamma-phosphate positioning of ATP.</text>
</comment>
<feature type="binding site" evidence="2">
    <location>
        <position position="152"/>
    </location>
    <ligand>
        <name>UDP-N-acetyl-alpha-D-muramoyl-L-alanyl-D-glutamate</name>
        <dbReference type="ChEBI" id="CHEBI:83900"/>
    </ligand>
</feature>
<comment type="similarity">
    <text evidence="1 2">Belongs to the MurCDEF family. MurE subfamily.</text>
</comment>
<protein>
    <recommendedName>
        <fullName evidence="2">UDP-N-acetylmuramoyl-L-alanyl-D-glutamate--2,6-diaminopimelate ligase</fullName>
        <ecNumber evidence="2">6.3.2.13</ecNumber>
    </recommendedName>
    <alternativeName>
        <fullName evidence="2">Meso-A2pm-adding enzyme</fullName>
    </alternativeName>
    <alternativeName>
        <fullName evidence="2">Meso-diaminopimelate-adding enzyme</fullName>
    </alternativeName>
    <alternativeName>
        <fullName evidence="2">UDP-MurNAc-L-Ala-D-Glu:meso-diaminopimelate ligase</fullName>
    </alternativeName>
    <alternativeName>
        <fullName evidence="2">UDP-MurNAc-tripeptide synthetase</fullName>
    </alternativeName>
    <alternativeName>
        <fullName evidence="2">UDP-N-acetylmuramyl-tripeptide synthetase</fullName>
    </alternativeName>
</protein>
<dbReference type="GO" id="GO:0000287">
    <property type="term" value="F:magnesium ion binding"/>
    <property type="evidence" value="ECO:0007669"/>
    <property type="project" value="UniProtKB-UniRule"/>
</dbReference>
<dbReference type="GO" id="GO:0005524">
    <property type="term" value="F:ATP binding"/>
    <property type="evidence" value="ECO:0007669"/>
    <property type="project" value="UniProtKB-UniRule"/>
</dbReference>
<evidence type="ECO:0000259" key="5">
    <source>
        <dbReference type="Pfam" id="PF08245"/>
    </source>
</evidence>
<dbReference type="HAMAP" id="MF_00208">
    <property type="entry name" value="MurE"/>
    <property type="match status" value="1"/>
</dbReference>
<dbReference type="NCBIfam" id="NF001126">
    <property type="entry name" value="PRK00139.1-4"/>
    <property type="match status" value="1"/>
</dbReference>
<keyword evidence="2 3" id="KW-0131">Cell cycle</keyword>
<reference evidence="6 7" key="1">
    <citation type="submission" date="2017-11" db="EMBL/GenBank/DDBJ databases">
        <title>Genome-resolved metagenomics identifies genetic mobility, metabolic interactions, and unexpected diversity in perchlorate-reducing communities.</title>
        <authorList>
            <person name="Barnum T.P."/>
            <person name="Figueroa I.A."/>
            <person name="Carlstrom C.I."/>
            <person name="Lucas L.N."/>
            <person name="Engelbrektson A.L."/>
            <person name="Coates J.D."/>
        </authorList>
    </citation>
    <scope>NUCLEOTIDE SEQUENCE [LARGE SCALE GENOMIC DNA]</scope>
    <source>
        <strain evidence="6">BM706</strain>
    </source>
</reference>
<keyword evidence="2 3" id="KW-0132">Cell division</keyword>
<dbReference type="EMBL" id="PKTG01000045">
    <property type="protein sequence ID" value="PLX18945.1"/>
    <property type="molecule type" value="Genomic_DNA"/>
</dbReference>
<feature type="short sequence motif" description="Meso-diaminopimelate recognition motif" evidence="2">
    <location>
        <begin position="405"/>
        <end position="408"/>
    </location>
</feature>
<comment type="subcellular location">
    <subcellularLocation>
        <location evidence="2 3">Cytoplasm</location>
    </subcellularLocation>
</comment>
<comment type="cofactor">
    <cofactor evidence="2">
        <name>Mg(2+)</name>
        <dbReference type="ChEBI" id="CHEBI:18420"/>
    </cofactor>
</comment>
<dbReference type="GO" id="GO:0008765">
    <property type="term" value="F:UDP-N-acetylmuramoylalanyl-D-glutamate-2,6-diaminopimelate ligase activity"/>
    <property type="evidence" value="ECO:0007669"/>
    <property type="project" value="UniProtKB-UniRule"/>
</dbReference>
<keyword evidence="2" id="KW-0547">Nucleotide-binding</keyword>
<keyword evidence="2 3" id="KW-0961">Cell wall biogenesis/degradation</keyword>
<dbReference type="InterPro" id="IPR013221">
    <property type="entry name" value="Mur_ligase_cen"/>
</dbReference>
<dbReference type="Gene3D" id="3.40.1190.10">
    <property type="entry name" value="Mur-like, catalytic domain"/>
    <property type="match status" value="1"/>
</dbReference>
<keyword evidence="2 3" id="KW-0133">Cell shape</keyword>
<dbReference type="GO" id="GO:0009252">
    <property type="term" value="P:peptidoglycan biosynthetic process"/>
    <property type="evidence" value="ECO:0007669"/>
    <property type="project" value="UniProtKB-UniRule"/>
</dbReference>
<feature type="binding site" evidence="2">
    <location>
        <position position="180"/>
    </location>
    <ligand>
        <name>UDP-N-acetyl-alpha-D-muramoyl-L-alanyl-D-glutamate</name>
        <dbReference type="ChEBI" id="CHEBI:83900"/>
    </ligand>
</feature>
<dbReference type="SUPFAM" id="SSF63418">
    <property type="entry name" value="MurE/MurF N-terminal domain"/>
    <property type="match status" value="1"/>
</dbReference>
<dbReference type="Proteomes" id="UP000234857">
    <property type="component" value="Unassembled WGS sequence"/>
</dbReference>
<dbReference type="InterPro" id="IPR005761">
    <property type="entry name" value="UDP-N-AcMur-Glu-dNH2Pim_ligase"/>
</dbReference>
<feature type="binding site" evidence="2">
    <location>
        <begin position="405"/>
        <end position="408"/>
    </location>
    <ligand>
        <name>meso-2,6-diaminopimelate</name>
        <dbReference type="ChEBI" id="CHEBI:57791"/>
    </ligand>
</feature>
<accession>A0A2N5ZJS3</accession>
<dbReference type="AlphaFoldDB" id="A0A2N5ZJS3"/>
<dbReference type="GO" id="GO:0051301">
    <property type="term" value="P:cell division"/>
    <property type="evidence" value="ECO:0007669"/>
    <property type="project" value="UniProtKB-KW"/>
</dbReference>
<gene>
    <name evidence="2" type="primary">murE</name>
    <name evidence="6" type="ORF">C0601_03325</name>
</gene>
<dbReference type="PANTHER" id="PTHR23135:SF4">
    <property type="entry name" value="UDP-N-ACETYLMURAMOYL-L-ALANYL-D-GLUTAMATE--2,6-DIAMINOPIMELATE LIGASE MURE HOMOLOG, CHLOROPLASTIC"/>
    <property type="match status" value="1"/>
</dbReference>
<keyword evidence="2" id="KW-0067">ATP-binding</keyword>
<dbReference type="NCBIfam" id="TIGR01085">
    <property type="entry name" value="murE"/>
    <property type="match status" value="1"/>
</dbReference>
<dbReference type="Pfam" id="PF08245">
    <property type="entry name" value="Mur_ligase_M"/>
    <property type="match status" value="1"/>
</dbReference>
<keyword evidence="2" id="KW-0963">Cytoplasm</keyword>
<dbReference type="InterPro" id="IPR036615">
    <property type="entry name" value="Mur_ligase_C_dom_sf"/>
</dbReference>
<organism evidence="6 7">
    <name type="scientific">Muiribacterium halophilum</name>
    <dbReference type="NCBI Taxonomy" id="2053465"/>
    <lineage>
        <taxon>Bacteria</taxon>
        <taxon>Candidatus Muiribacteriota</taxon>
        <taxon>Candidatus Muiribacteriia</taxon>
        <taxon>Candidatus Muiribacteriales</taxon>
        <taxon>Candidatus Muiribacteriaceae</taxon>
        <taxon>Candidatus Muiribacterium</taxon>
    </lineage>
</organism>
<evidence type="ECO:0000313" key="7">
    <source>
        <dbReference type="Proteomes" id="UP000234857"/>
    </source>
</evidence>
<feature type="binding site" evidence="2">
    <location>
        <position position="32"/>
    </location>
    <ligand>
        <name>UDP-N-acetyl-alpha-D-muramoyl-L-alanyl-D-glutamate</name>
        <dbReference type="ChEBI" id="CHEBI:83900"/>
    </ligand>
</feature>
<feature type="modified residue" description="N6-carboxylysine" evidence="2">
    <location>
        <position position="220"/>
    </location>
</feature>
<feature type="binding site" evidence="2">
    <location>
        <position position="456"/>
    </location>
    <ligand>
        <name>meso-2,6-diaminopimelate</name>
        <dbReference type="ChEBI" id="CHEBI:57791"/>
    </ligand>
</feature>
<dbReference type="InterPro" id="IPR035911">
    <property type="entry name" value="MurE/MurF_N"/>
</dbReference>
<dbReference type="Gene3D" id="3.40.1390.10">
    <property type="entry name" value="MurE/MurF, N-terminal domain"/>
    <property type="match status" value="1"/>
</dbReference>
<evidence type="ECO:0000256" key="3">
    <source>
        <dbReference type="RuleBase" id="RU004135"/>
    </source>
</evidence>
<feature type="domain" description="Mur ligase C-terminal" evidence="4">
    <location>
        <begin position="334"/>
        <end position="458"/>
    </location>
</feature>
<dbReference type="GO" id="GO:0008360">
    <property type="term" value="P:regulation of cell shape"/>
    <property type="evidence" value="ECO:0007669"/>
    <property type="project" value="UniProtKB-KW"/>
</dbReference>
<keyword evidence="2 6" id="KW-0436">Ligase</keyword>
<dbReference type="SUPFAM" id="SSF53623">
    <property type="entry name" value="MurD-like peptide ligases, catalytic domain"/>
    <property type="match status" value="1"/>
</dbReference>
<feature type="binding site" evidence="2">
    <location>
        <begin position="111"/>
        <end position="117"/>
    </location>
    <ligand>
        <name>ATP</name>
        <dbReference type="ChEBI" id="CHEBI:30616"/>
    </ligand>
</feature>
<dbReference type="SUPFAM" id="SSF53244">
    <property type="entry name" value="MurD-like peptide ligases, peptide-binding domain"/>
    <property type="match status" value="1"/>
</dbReference>
<comment type="function">
    <text evidence="2">Catalyzes the addition of meso-diaminopimelic acid to the nucleotide precursor UDP-N-acetylmuramoyl-L-alanyl-D-glutamate (UMAG) in the biosynthesis of bacterial cell-wall peptidoglycan.</text>
</comment>
<evidence type="ECO:0000256" key="1">
    <source>
        <dbReference type="ARBA" id="ARBA00005898"/>
    </source>
</evidence>
<dbReference type="EC" id="6.3.2.13" evidence="2"/>
<dbReference type="UniPathway" id="UPA00219"/>
<dbReference type="GO" id="GO:0005737">
    <property type="term" value="C:cytoplasm"/>
    <property type="evidence" value="ECO:0007669"/>
    <property type="project" value="UniProtKB-SubCell"/>
</dbReference>
<feature type="binding site" evidence="2">
    <location>
        <position position="188"/>
    </location>
    <ligand>
        <name>UDP-N-acetyl-alpha-D-muramoyl-L-alanyl-D-glutamate</name>
        <dbReference type="ChEBI" id="CHEBI:83900"/>
    </ligand>
</feature>
<feature type="binding site" evidence="2">
    <location>
        <position position="460"/>
    </location>
    <ligand>
        <name>meso-2,6-diaminopimelate</name>
        <dbReference type="ChEBI" id="CHEBI:57791"/>
    </ligand>
</feature>
<name>A0A2N5ZJS3_MUIH1</name>
<proteinExistence type="inferred from homology"/>